<evidence type="ECO:0000313" key="2">
    <source>
        <dbReference type="Proteomes" id="UP000077202"/>
    </source>
</evidence>
<sequence length="157" mass="17254">MLGGNEVASEEDDTTLSLTLTKVNKSENQVPVELSDMVEDLTSLELVDRIVEDVGRMMTEQQPMPLVQVSLNIVDLDYGEGPSTEEPKSAKLSAADMLDFWDILEASRVAFNEKSKCVEELTADLAKCDHLHAAELAAKAKELAKCKAAMSLKLEQR</sequence>
<evidence type="ECO:0000313" key="1">
    <source>
        <dbReference type="EMBL" id="OAE18926.1"/>
    </source>
</evidence>
<dbReference type="Proteomes" id="UP000077202">
    <property type="component" value="Unassembled WGS sequence"/>
</dbReference>
<protein>
    <submittedName>
        <fullName evidence="1">Uncharacterized protein</fullName>
    </submittedName>
</protein>
<comment type="caution">
    <text evidence="1">The sequence shown here is derived from an EMBL/GenBank/DDBJ whole genome shotgun (WGS) entry which is preliminary data.</text>
</comment>
<dbReference type="AlphaFoldDB" id="A0A176VGL4"/>
<organism evidence="1 2">
    <name type="scientific">Marchantia polymorpha subsp. ruderalis</name>
    <dbReference type="NCBI Taxonomy" id="1480154"/>
    <lineage>
        <taxon>Eukaryota</taxon>
        <taxon>Viridiplantae</taxon>
        <taxon>Streptophyta</taxon>
        <taxon>Embryophyta</taxon>
        <taxon>Marchantiophyta</taxon>
        <taxon>Marchantiopsida</taxon>
        <taxon>Marchantiidae</taxon>
        <taxon>Marchantiales</taxon>
        <taxon>Marchantiaceae</taxon>
        <taxon>Marchantia</taxon>
    </lineage>
</organism>
<dbReference type="EMBL" id="LVLJ01003973">
    <property type="protein sequence ID" value="OAE18926.1"/>
    <property type="molecule type" value="Genomic_DNA"/>
</dbReference>
<accession>A0A176VGL4</accession>
<gene>
    <name evidence="1" type="ORF">AXG93_1976s1320</name>
</gene>
<proteinExistence type="predicted"/>
<name>A0A176VGL4_MARPO</name>
<keyword evidence="2" id="KW-1185">Reference proteome</keyword>
<reference evidence="1" key="1">
    <citation type="submission" date="2016-03" db="EMBL/GenBank/DDBJ databases">
        <title>Mechanisms controlling the formation of the plant cell surface in tip-growing cells are functionally conserved among land plants.</title>
        <authorList>
            <person name="Honkanen S."/>
            <person name="Jones V.A."/>
            <person name="Morieri G."/>
            <person name="Champion C."/>
            <person name="Hetherington A.J."/>
            <person name="Kelly S."/>
            <person name="Saint-Marcoux D."/>
            <person name="Proust H."/>
            <person name="Prescott H."/>
            <person name="Dolan L."/>
        </authorList>
    </citation>
    <scope>NUCLEOTIDE SEQUENCE [LARGE SCALE GENOMIC DNA]</scope>
    <source>
        <tissue evidence="1">Whole gametophyte</tissue>
    </source>
</reference>